<comment type="caution">
    <text evidence="2">The sequence shown here is derived from an EMBL/GenBank/DDBJ whole genome shotgun (WGS) entry which is preliminary data.</text>
</comment>
<dbReference type="Proteomes" id="UP000265768">
    <property type="component" value="Unassembled WGS sequence"/>
</dbReference>
<feature type="region of interest" description="Disordered" evidence="1">
    <location>
        <begin position="528"/>
        <end position="551"/>
    </location>
</feature>
<dbReference type="Pfam" id="PF20199">
    <property type="entry name" value="RepSA"/>
    <property type="match status" value="1"/>
</dbReference>
<feature type="compositionally biased region" description="Basic and acidic residues" evidence="1">
    <location>
        <begin position="163"/>
        <end position="173"/>
    </location>
</feature>
<protein>
    <submittedName>
        <fullName evidence="2">Replication initiation protein</fullName>
    </submittedName>
</protein>
<gene>
    <name evidence="2" type="ORF">D5H75_36655</name>
</gene>
<feature type="region of interest" description="Disordered" evidence="1">
    <location>
        <begin position="151"/>
        <end position="173"/>
    </location>
</feature>
<dbReference type="RefSeq" id="WP_119931195.1">
    <property type="nucleotide sequence ID" value="NZ_QZEY01000023.1"/>
</dbReference>
<evidence type="ECO:0000256" key="1">
    <source>
        <dbReference type="SAM" id="MobiDB-lite"/>
    </source>
</evidence>
<evidence type="ECO:0000313" key="2">
    <source>
        <dbReference type="EMBL" id="RJL22120.1"/>
    </source>
</evidence>
<name>A0A3A4A5B1_9ACTN</name>
<dbReference type="EMBL" id="QZEY01000023">
    <property type="protein sequence ID" value="RJL22120.1"/>
    <property type="molecule type" value="Genomic_DNA"/>
</dbReference>
<evidence type="ECO:0000313" key="3">
    <source>
        <dbReference type="Proteomes" id="UP000265768"/>
    </source>
</evidence>
<proteinExistence type="predicted"/>
<dbReference type="InterPro" id="IPR046828">
    <property type="entry name" value="RepSA"/>
</dbReference>
<keyword evidence="3" id="KW-1185">Reference proteome</keyword>
<organism evidence="2 3">
    <name type="scientific">Bailinhaonella thermotolerans</name>
    <dbReference type="NCBI Taxonomy" id="1070861"/>
    <lineage>
        <taxon>Bacteria</taxon>
        <taxon>Bacillati</taxon>
        <taxon>Actinomycetota</taxon>
        <taxon>Actinomycetes</taxon>
        <taxon>Streptosporangiales</taxon>
        <taxon>Streptosporangiaceae</taxon>
        <taxon>Bailinhaonella</taxon>
    </lineage>
</organism>
<dbReference type="OrthoDB" id="3203793at2"/>
<accession>A0A3A4A5B1</accession>
<dbReference type="AlphaFoldDB" id="A0A3A4A5B1"/>
<sequence>MTIEDRGTSRASRVRPPLAREVVEAVAVEHGVCIRPVVLKRVDLESGKVEIIDAPCGATLESRCPSCAKRAKQLRVAQCREGWHLDHEPVTERADPDEYQRWLMEKRADAQAWREQAAKAGQDTADFDALIVELEEELAKTGVRGAVLPGSATVAKRKRSTRRRQDAPDLPRRKVENRTVGRTFTAPDGKVYRPSLFLTLTCDSYGKVKADGTPVDPAGYDYRRAARDAIHFPKLIDRFVQNLRRVAGYDVQYFATVEPQRRLAPHVHMAVRGTLPRAEVKAVAAATYHQVWWPPCDRVVFDGEHLPVWGGDEVGYLDPATGEVLPTWDQALDALDQDEHAEPLHVVRFGPQADIKGILSGTPDADRALRYLAKYLTKSLSDCHEPDNDDQRAHLARLVEALRYEPCSPTCANWLRYGVQPKNARAGLRPGHCKGKAHKAEHLGYAGRRVLVSRKWSGKTLREHAHDRRAWVLEQLGLSATGDDQATPEPRRFSWLPVAPGDPAVPPITHRLLRAVADRSRWRTAVQRAQARADGQPTQDLSATADLREVA</sequence>
<reference evidence="2 3" key="1">
    <citation type="submission" date="2018-09" db="EMBL/GenBank/DDBJ databases">
        <title>YIM 75507 draft genome.</title>
        <authorList>
            <person name="Tang S."/>
            <person name="Feng Y."/>
        </authorList>
    </citation>
    <scope>NUCLEOTIDE SEQUENCE [LARGE SCALE GENOMIC DNA]</scope>
    <source>
        <strain evidence="2 3">YIM 75507</strain>
    </source>
</reference>